<comment type="caution">
    <text evidence="9">Lacks conserved residue(s) required for the propagation of feature annotation.</text>
</comment>
<keyword evidence="7 9" id="KW-0811">Translocation</keyword>
<dbReference type="Gene3D" id="1.20.5.1030">
    <property type="entry name" value="Preprotein translocase secy subunit"/>
    <property type="match status" value="1"/>
</dbReference>
<proteinExistence type="inferred from homology"/>
<dbReference type="GO" id="GO:0043952">
    <property type="term" value="P:protein transport by the Sec complex"/>
    <property type="evidence" value="ECO:0007669"/>
    <property type="project" value="UniProtKB-UniRule"/>
</dbReference>
<dbReference type="InterPro" id="IPR005807">
    <property type="entry name" value="SecE_bac"/>
</dbReference>
<evidence type="ECO:0000256" key="2">
    <source>
        <dbReference type="ARBA" id="ARBA00022448"/>
    </source>
</evidence>
<dbReference type="PANTHER" id="PTHR33910:SF1">
    <property type="entry name" value="PROTEIN TRANSLOCASE SUBUNIT SECE"/>
    <property type="match status" value="1"/>
</dbReference>
<evidence type="ECO:0000256" key="6">
    <source>
        <dbReference type="ARBA" id="ARBA00022989"/>
    </source>
</evidence>
<comment type="function">
    <text evidence="9">Essential subunit of the Sec protein translocation channel SecYEG. Clamps together the 2 halves of SecY. May contact the channel plug during translocation.</text>
</comment>
<dbReference type="InterPro" id="IPR038379">
    <property type="entry name" value="SecE_sf"/>
</dbReference>
<dbReference type="GO" id="GO:0008320">
    <property type="term" value="F:protein transmembrane transporter activity"/>
    <property type="evidence" value="ECO:0007669"/>
    <property type="project" value="UniProtKB-UniRule"/>
</dbReference>
<keyword evidence="5 9" id="KW-0653">Protein transport</keyword>
<dbReference type="NCBIfam" id="TIGR00964">
    <property type="entry name" value="secE_bact"/>
    <property type="match status" value="1"/>
</dbReference>
<evidence type="ECO:0000256" key="9">
    <source>
        <dbReference type="HAMAP-Rule" id="MF_00422"/>
    </source>
</evidence>
<evidence type="ECO:0000256" key="4">
    <source>
        <dbReference type="ARBA" id="ARBA00022692"/>
    </source>
</evidence>
<keyword evidence="8 9" id="KW-0472">Membrane</keyword>
<dbReference type="GO" id="GO:0065002">
    <property type="term" value="P:intracellular protein transmembrane transport"/>
    <property type="evidence" value="ECO:0007669"/>
    <property type="project" value="UniProtKB-UniRule"/>
</dbReference>
<evidence type="ECO:0000256" key="3">
    <source>
        <dbReference type="ARBA" id="ARBA00022475"/>
    </source>
</evidence>
<keyword evidence="2 9" id="KW-0813">Transport</keyword>
<comment type="similarity">
    <text evidence="9">Belongs to the SecE/SEC61-gamma family.</text>
</comment>
<keyword evidence="4 9" id="KW-0812">Transmembrane</keyword>
<evidence type="ECO:0000313" key="10">
    <source>
        <dbReference type="EMBL" id="KEQ01394.1"/>
    </source>
</evidence>
<comment type="caution">
    <text evidence="10">The sequence shown here is derived from an EMBL/GenBank/DDBJ whole genome shotgun (WGS) entry which is preliminary data.</text>
</comment>
<feature type="transmembrane region" description="Helical" evidence="9">
    <location>
        <begin position="37"/>
        <end position="57"/>
    </location>
</feature>
<dbReference type="GO" id="GO:0006605">
    <property type="term" value="P:protein targeting"/>
    <property type="evidence" value="ECO:0007669"/>
    <property type="project" value="UniProtKB-UniRule"/>
</dbReference>
<evidence type="ECO:0000313" key="11">
    <source>
        <dbReference type="Proteomes" id="UP000027644"/>
    </source>
</evidence>
<accession>A0A074W1V2</accession>
<dbReference type="HAMAP" id="MF_00422">
    <property type="entry name" value="SecE"/>
    <property type="match status" value="1"/>
</dbReference>
<gene>
    <name evidence="9" type="primary">secE</name>
    <name evidence="10" type="ORF">SASC598J21_008210</name>
</gene>
<dbReference type="EMBL" id="AVQL01000421">
    <property type="protein sequence ID" value="KEQ01394.1"/>
    <property type="molecule type" value="Genomic_DNA"/>
</dbReference>
<feature type="transmembrane region" description="Helical" evidence="9">
    <location>
        <begin position="64"/>
        <end position="84"/>
    </location>
</feature>
<feature type="transmembrane region" description="Helical" evidence="9">
    <location>
        <begin position="118"/>
        <end position="143"/>
    </location>
</feature>
<dbReference type="Proteomes" id="UP000027644">
    <property type="component" value="Unassembled WGS sequence"/>
</dbReference>
<comment type="subunit">
    <text evidence="9">Component of the Sec protein translocase complex. Heterotrimer consisting of SecY, SecE and SecG subunits. The heterotrimers can form oligomers, although 1 heterotrimer is thought to be able to translocate proteins. Interacts with the ribosome. Interacts with SecDF, and other proteins may be involved. Interacts with SecA.</text>
</comment>
<keyword evidence="6 9" id="KW-1133">Transmembrane helix</keyword>
<dbReference type="Pfam" id="PF00584">
    <property type="entry name" value="SecE"/>
    <property type="match status" value="1"/>
</dbReference>
<sequence length="150" mass="17224">MDNKTSKDVGAKTKAQLKAEAKQQQELEVKRNKWFDLLKYLLSAILVTAGIQAFYALDAQLPLYIRYLFPLVGVVAAIVIVFFWSTGGRKLTAYVRDCVSEARKVVWPERNEALRMTLFVLIFVAVLSLFIWGVDSLISWLLFDIFMRRS</sequence>
<comment type="subcellular location">
    <subcellularLocation>
        <location evidence="1">Membrane</location>
    </subcellularLocation>
</comment>
<protein>
    <recommendedName>
        <fullName evidence="9">Protein translocase subunit SecE</fullName>
    </recommendedName>
</protein>
<dbReference type="GO" id="GO:0009306">
    <property type="term" value="P:protein secretion"/>
    <property type="evidence" value="ECO:0007669"/>
    <property type="project" value="UniProtKB-UniRule"/>
</dbReference>
<dbReference type="PROSITE" id="PS01067">
    <property type="entry name" value="SECE_SEC61G"/>
    <property type="match status" value="1"/>
</dbReference>
<dbReference type="PANTHER" id="PTHR33910">
    <property type="entry name" value="PROTEIN TRANSLOCASE SUBUNIT SECE"/>
    <property type="match status" value="1"/>
</dbReference>
<dbReference type="GO" id="GO:0005886">
    <property type="term" value="C:plasma membrane"/>
    <property type="evidence" value="ECO:0007669"/>
    <property type="project" value="UniProtKB-UniRule"/>
</dbReference>
<reference evidence="10 11" key="1">
    <citation type="journal article" date="2014" name="PLoS Genet.">
        <title>Hidden diversity in honey bee gut symbionts detected by single-cell genomics.</title>
        <authorList>
            <person name="Engel P."/>
            <person name="Stepanauskas R."/>
            <person name="Moran N."/>
        </authorList>
    </citation>
    <scope>NUCLEOTIDE SEQUENCE [LARGE SCALE GENOMIC DNA]</scope>
    <source>
        <strain evidence="10 11">SCGC AB-598-J21</strain>
    </source>
</reference>
<evidence type="ECO:0000256" key="5">
    <source>
        <dbReference type="ARBA" id="ARBA00022927"/>
    </source>
</evidence>
<evidence type="ECO:0000256" key="1">
    <source>
        <dbReference type="ARBA" id="ARBA00004370"/>
    </source>
</evidence>
<evidence type="ECO:0000256" key="8">
    <source>
        <dbReference type="ARBA" id="ARBA00023136"/>
    </source>
</evidence>
<dbReference type="AlphaFoldDB" id="A0A074W1V2"/>
<keyword evidence="3 9" id="KW-1003">Cell membrane</keyword>
<name>A0A074W1V2_9NEIS</name>
<evidence type="ECO:0000256" key="7">
    <source>
        <dbReference type="ARBA" id="ARBA00023010"/>
    </source>
</evidence>
<organism evidence="10 11">
    <name type="scientific">Snodgrassella alvi SCGC AB-598-J21</name>
    <dbReference type="NCBI Taxonomy" id="1385367"/>
    <lineage>
        <taxon>Bacteria</taxon>
        <taxon>Pseudomonadati</taxon>
        <taxon>Pseudomonadota</taxon>
        <taxon>Betaproteobacteria</taxon>
        <taxon>Neisseriales</taxon>
        <taxon>Neisseriaceae</taxon>
        <taxon>Snodgrassella</taxon>
    </lineage>
</organism>
<dbReference type="InterPro" id="IPR001901">
    <property type="entry name" value="Translocase_SecE/Sec61-g"/>
</dbReference>